<accession>A0AAP0QV56</accession>
<keyword evidence="2" id="KW-1185">Reference proteome</keyword>
<dbReference type="EMBL" id="JBCGBO010000003">
    <property type="protein sequence ID" value="KAK9215669.1"/>
    <property type="molecule type" value="Genomic_DNA"/>
</dbReference>
<reference evidence="1 2" key="1">
    <citation type="submission" date="2024-05" db="EMBL/GenBank/DDBJ databases">
        <title>Haplotype-resolved chromosome-level genome assembly of Huyou (Citrus changshanensis).</title>
        <authorList>
            <person name="Miao C."/>
            <person name="Chen W."/>
            <person name="Wu Y."/>
            <person name="Wang L."/>
            <person name="Zhao S."/>
            <person name="Grierson D."/>
            <person name="Xu C."/>
            <person name="Chen K."/>
        </authorList>
    </citation>
    <scope>NUCLEOTIDE SEQUENCE [LARGE SCALE GENOMIC DNA]</scope>
    <source>
        <strain evidence="1">01-14</strain>
        <tissue evidence="1">Leaf</tissue>
    </source>
</reference>
<organism evidence="1 2">
    <name type="scientific">Citrus x changshan-huyou</name>
    <dbReference type="NCBI Taxonomy" id="2935761"/>
    <lineage>
        <taxon>Eukaryota</taxon>
        <taxon>Viridiplantae</taxon>
        <taxon>Streptophyta</taxon>
        <taxon>Embryophyta</taxon>
        <taxon>Tracheophyta</taxon>
        <taxon>Spermatophyta</taxon>
        <taxon>Magnoliopsida</taxon>
        <taxon>eudicotyledons</taxon>
        <taxon>Gunneridae</taxon>
        <taxon>Pentapetalae</taxon>
        <taxon>rosids</taxon>
        <taxon>malvids</taxon>
        <taxon>Sapindales</taxon>
        <taxon>Rutaceae</taxon>
        <taxon>Aurantioideae</taxon>
        <taxon>Citrus</taxon>
    </lineage>
</organism>
<dbReference type="AlphaFoldDB" id="A0AAP0QV56"/>
<sequence>MELETCARQKPCSILVFDSGETQLRVSITTRHYEVTCCKRSLAISRGDPKGEKIQYNQIANVMEFLVQLAKIRDFEGNNVMKNLLMVLFGTSNKAGKINEEEKMLYHYYNKTMQF</sequence>
<name>A0AAP0QV56_9ROSI</name>
<evidence type="ECO:0000313" key="1">
    <source>
        <dbReference type="EMBL" id="KAK9215669.1"/>
    </source>
</evidence>
<dbReference type="Proteomes" id="UP001428341">
    <property type="component" value="Unassembled WGS sequence"/>
</dbReference>
<gene>
    <name evidence="1" type="ORF">WN944_007675</name>
</gene>
<protein>
    <submittedName>
        <fullName evidence="1">Uncharacterized protein</fullName>
    </submittedName>
</protein>
<comment type="caution">
    <text evidence="1">The sequence shown here is derived from an EMBL/GenBank/DDBJ whole genome shotgun (WGS) entry which is preliminary data.</text>
</comment>
<proteinExistence type="predicted"/>
<evidence type="ECO:0000313" key="2">
    <source>
        <dbReference type="Proteomes" id="UP001428341"/>
    </source>
</evidence>